<dbReference type="STRING" id="1470434.AZF00_14265"/>
<evidence type="ECO:0000256" key="1">
    <source>
        <dbReference type="ARBA" id="ARBA00004651"/>
    </source>
</evidence>
<feature type="transmembrane region" description="Helical" evidence="10">
    <location>
        <begin position="242"/>
        <end position="267"/>
    </location>
</feature>
<dbReference type="AlphaFoldDB" id="A0A127M835"/>
<feature type="transmembrane region" description="Helical" evidence="10">
    <location>
        <begin position="15"/>
        <end position="33"/>
    </location>
</feature>
<dbReference type="GO" id="GO:0071555">
    <property type="term" value="P:cell wall organization"/>
    <property type="evidence" value="ECO:0007669"/>
    <property type="project" value="UniProtKB-UniRule"/>
</dbReference>
<dbReference type="HAMAP" id="MF_02078">
    <property type="entry name" value="MurJ_MviN"/>
    <property type="match status" value="1"/>
</dbReference>
<evidence type="ECO:0000313" key="13">
    <source>
        <dbReference type="Proteomes" id="UP000074119"/>
    </source>
</evidence>
<proteinExistence type="inferred from homology"/>
<feature type="transmembrane region" description="Helical" evidence="10">
    <location>
        <begin position="497"/>
        <end position="520"/>
    </location>
</feature>
<feature type="transmembrane region" description="Helical" evidence="10">
    <location>
        <begin position="174"/>
        <end position="195"/>
    </location>
</feature>
<keyword evidence="6 10" id="KW-1133">Transmembrane helix</keyword>
<reference evidence="12 13" key="1">
    <citation type="submission" date="2015-12" db="EMBL/GenBank/DDBJ databases">
        <authorList>
            <person name="Shamseldin A."/>
            <person name="Moawad H."/>
            <person name="Abd El-Rahim W.M."/>
            <person name="Sadowsky M.J."/>
        </authorList>
    </citation>
    <scope>NUCLEOTIDE SEQUENCE [LARGE SCALE GENOMIC DNA]</scope>
    <source>
        <strain evidence="12 13">SM2</strain>
    </source>
</reference>
<feature type="transmembrane region" description="Helical" evidence="10">
    <location>
        <begin position="428"/>
        <end position="448"/>
    </location>
</feature>
<dbReference type="GO" id="GO:0034204">
    <property type="term" value="P:lipid translocation"/>
    <property type="evidence" value="ECO:0007669"/>
    <property type="project" value="TreeGrafter"/>
</dbReference>
<feature type="transmembrane region" description="Helical" evidence="10">
    <location>
        <begin position="100"/>
        <end position="127"/>
    </location>
</feature>
<dbReference type="InterPro" id="IPR004268">
    <property type="entry name" value="MurJ"/>
</dbReference>
<dbReference type="GO" id="GO:0009252">
    <property type="term" value="P:peptidoglycan biosynthetic process"/>
    <property type="evidence" value="ECO:0007669"/>
    <property type="project" value="UniProtKB-UniRule"/>
</dbReference>
<evidence type="ECO:0000256" key="6">
    <source>
        <dbReference type="ARBA" id="ARBA00022989"/>
    </source>
</evidence>
<protein>
    <recommendedName>
        <fullName evidence="10">Probable lipid II flippase MurJ</fullName>
    </recommendedName>
</protein>
<dbReference type="Pfam" id="PF03023">
    <property type="entry name" value="MurJ"/>
    <property type="match status" value="1"/>
</dbReference>
<comment type="similarity">
    <text evidence="9 10 11">Belongs to the MurJ/MviN family.</text>
</comment>
<evidence type="ECO:0000256" key="5">
    <source>
        <dbReference type="ARBA" id="ARBA00022984"/>
    </source>
</evidence>
<feature type="transmembrane region" description="Helical" evidence="10">
    <location>
        <begin position="460"/>
        <end position="485"/>
    </location>
</feature>
<sequence>MSGAAGVKGPAKQRGLLRSSLLVSVMTLLSRVLGLIRDVVIANFLGASSNADCFFVAFKIPNFLRRLFAEGAFSQAFVPVLSEYRENGSKESIKLLVDRVAGALGGVLLLVTSVAVLASPIVATVFAPGFRADPAKFQLTSDMIRITFPYLFLISMTGFAGGILNTFGRYAVPAFTPVLLNVCMIVAAVHFSQYFAEPAMALAWGVLMAGAVQMVFQMPFLQRIQMLPRPRWAWEDPGVQKIITLMIPALFGVSISQINLLLDTVLASFLPTGSISWLYYSDRLVELPLGVFAIAIATVVLPNLSRLKAGGNELAFGATLDWGLRSVLLMAVPATAALLLLAEPILVTLFQYGEMQLRDVTMSALSLRAYTLGLIPFMLIKVLAPGFYARQDTKTPVRIGIIAMVANMVMNLALVIPLHHYWQVGHAGLALATAASAWLNAALLFRGLRQKAGYTMLPGWGRYCMQLGLAVTAMAACLWYGLLWFDGWQQWSAMQRALHLGGLCVAGSGAYIAVMVTCGLRLKDLRGSVPHG</sequence>
<evidence type="ECO:0000256" key="11">
    <source>
        <dbReference type="PIRNR" id="PIRNR002869"/>
    </source>
</evidence>
<dbReference type="NCBIfam" id="TIGR01695">
    <property type="entry name" value="murJ_mviN"/>
    <property type="match status" value="1"/>
</dbReference>
<feature type="transmembrane region" description="Helical" evidence="10">
    <location>
        <begin position="201"/>
        <end position="221"/>
    </location>
</feature>
<dbReference type="PIRSF" id="PIRSF002869">
    <property type="entry name" value="MviN"/>
    <property type="match status" value="1"/>
</dbReference>
<dbReference type="RefSeq" id="WP_008251483.1">
    <property type="nucleotide sequence ID" value="NZ_CP014544.1"/>
</dbReference>
<evidence type="ECO:0000256" key="8">
    <source>
        <dbReference type="ARBA" id="ARBA00060041"/>
    </source>
</evidence>
<keyword evidence="7 10" id="KW-0472">Membrane</keyword>
<comment type="pathway">
    <text evidence="10">Cell wall biogenesis; peptidoglycan biosynthesis.</text>
</comment>
<evidence type="ECO:0000256" key="10">
    <source>
        <dbReference type="HAMAP-Rule" id="MF_02078"/>
    </source>
</evidence>
<evidence type="ECO:0000256" key="2">
    <source>
        <dbReference type="ARBA" id="ARBA00022475"/>
    </source>
</evidence>
<keyword evidence="10" id="KW-0997">Cell inner membrane</keyword>
<keyword evidence="4 10" id="KW-0133">Cell shape</keyword>
<evidence type="ECO:0000313" key="12">
    <source>
        <dbReference type="EMBL" id="AMO69396.1"/>
    </source>
</evidence>
<gene>
    <name evidence="10" type="primary">murJ</name>
    <name evidence="12" type="ORF">AZF00_14265</name>
</gene>
<dbReference type="KEGG" id="zal:AZF00_14265"/>
<evidence type="ECO:0000256" key="4">
    <source>
        <dbReference type="ARBA" id="ARBA00022960"/>
    </source>
</evidence>
<name>A0A127M835_9GAMM</name>
<dbReference type="CDD" id="cd13123">
    <property type="entry name" value="MATE_MurJ_like"/>
    <property type="match status" value="1"/>
</dbReference>
<accession>A0A127M835</accession>
<feature type="transmembrane region" description="Helical" evidence="10">
    <location>
        <begin position="401"/>
        <end position="422"/>
    </location>
</feature>
<keyword evidence="5 10" id="KW-0573">Peptidoglycan synthesis</keyword>
<dbReference type="GO" id="GO:0005886">
    <property type="term" value="C:plasma membrane"/>
    <property type="evidence" value="ECO:0007669"/>
    <property type="project" value="UniProtKB-SubCell"/>
</dbReference>
<comment type="subcellular location">
    <subcellularLocation>
        <location evidence="10">Cell inner membrane</location>
        <topology evidence="10">Multi-pass membrane protein</topology>
    </subcellularLocation>
    <subcellularLocation>
        <location evidence="1">Cell membrane</location>
        <topology evidence="1">Multi-pass membrane protein</topology>
    </subcellularLocation>
</comment>
<dbReference type="PANTHER" id="PTHR47019:SF1">
    <property type="entry name" value="LIPID II FLIPPASE MURJ"/>
    <property type="match status" value="1"/>
</dbReference>
<evidence type="ECO:0000256" key="7">
    <source>
        <dbReference type="ARBA" id="ARBA00023136"/>
    </source>
</evidence>
<keyword evidence="3 10" id="KW-0812">Transmembrane</keyword>
<keyword evidence="10 11" id="KW-0961">Cell wall biogenesis/degradation</keyword>
<keyword evidence="10 11" id="KW-0813">Transport</keyword>
<feature type="transmembrane region" description="Helical" evidence="10">
    <location>
        <begin position="370"/>
        <end position="389"/>
    </location>
</feature>
<dbReference type="UniPathway" id="UPA00219"/>
<feature type="transmembrane region" description="Helical" evidence="10">
    <location>
        <begin position="147"/>
        <end position="167"/>
    </location>
</feature>
<dbReference type="EMBL" id="CP014544">
    <property type="protein sequence ID" value="AMO69396.1"/>
    <property type="molecule type" value="Genomic_DNA"/>
</dbReference>
<dbReference type="PRINTS" id="PR01806">
    <property type="entry name" value="VIRFACTRMVIN"/>
</dbReference>
<evidence type="ECO:0000256" key="3">
    <source>
        <dbReference type="ARBA" id="ARBA00022692"/>
    </source>
</evidence>
<dbReference type="PANTHER" id="PTHR47019">
    <property type="entry name" value="LIPID II FLIPPASE MURJ"/>
    <property type="match status" value="1"/>
</dbReference>
<dbReference type="Proteomes" id="UP000074119">
    <property type="component" value="Chromosome"/>
</dbReference>
<dbReference type="GO" id="GO:0008360">
    <property type="term" value="P:regulation of cell shape"/>
    <property type="evidence" value="ECO:0007669"/>
    <property type="project" value="UniProtKB-UniRule"/>
</dbReference>
<feature type="transmembrane region" description="Helical" evidence="10">
    <location>
        <begin position="287"/>
        <end position="305"/>
    </location>
</feature>
<evidence type="ECO:0000256" key="9">
    <source>
        <dbReference type="ARBA" id="ARBA00061532"/>
    </source>
</evidence>
<comment type="function">
    <text evidence="8 10 11">Involved in peptidoglycan biosynthesis. Transports lipid-linked peptidoglycan precursors from the inner to the outer leaflet of the cytoplasmic membrane.</text>
</comment>
<organism evidence="12 13">
    <name type="scientific">Zhongshania aliphaticivorans</name>
    <dbReference type="NCBI Taxonomy" id="1470434"/>
    <lineage>
        <taxon>Bacteria</taxon>
        <taxon>Pseudomonadati</taxon>
        <taxon>Pseudomonadota</taxon>
        <taxon>Gammaproteobacteria</taxon>
        <taxon>Cellvibrionales</taxon>
        <taxon>Spongiibacteraceae</taxon>
        <taxon>Zhongshania</taxon>
    </lineage>
</organism>
<dbReference type="GO" id="GO:0015648">
    <property type="term" value="F:lipid-linked peptidoglycan transporter activity"/>
    <property type="evidence" value="ECO:0007669"/>
    <property type="project" value="UniProtKB-UniRule"/>
</dbReference>
<dbReference type="InterPro" id="IPR051050">
    <property type="entry name" value="Lipid_II_flippase_MurJ/MviN"/>
</dbReference>
<keyword evidence="2 10" id="KW-1003">Cell membrane</keyword>
<feature type="transmembrane region" description="Helical" evidence="10">
    <location>
        <begin position="326"/>
        <end position="350"/>
    </location>
</feature>